<keyword evidence="3" id="KW-1185">Reference proteome</keyword>
<evidence type="ECO:0000256" key="1">
    <source>
        <dbReference type="SAM" id="MobiDB-lite"/>
    </source>
</evidence>
<gene>
    <name evidence="2" type="ORF">ALC60_05170</name>
</gene>
<reference evidence="2 3" key="1">
    <citation type="submission" date="2015-09" db="EMBL/GenBank/DDBJ databases">
        <title>Trachymyrmex zeteki WGS genome.</title>
        <authorList>
            <person name="Nygaard S."/>
            <person name="Hu H."/>
            <person name="Boomsma J."/>
            <person name="Zhang G."/>
        </authorList>
    </citation>
    <scope>NUCLEOTIDE SEQUENCE [LARGE SCALE GENOMIC DNA]</scope>
    <source>
        <strain evidence="2">Tzet28-1</strain>
        <tissue evidence="2">Whole body</tissue>
    </source>
</reference>
<feature type="region of interest" description="Disordered" evidence="1">
    <location>
        <begin position="45"/>
        <end position="72"/>
    </location>
</feature>
<proteinExistence type="predicted"/>
<organism evidence="2 3">
    <name type="scientific">Mycetomoellerius zeteki</name>
    <dbReference type="NCBI Taxonomy" id="64791"/>
    <lineage>
        <taxon>Eukaryota</taxon>
        <taxon>Metazoa</taxon>
        <taxon>Ecdysozoa</taxon>
        <taxon>Arthropoda</taxon>
        <taxon>Hexapoda</taxon>
        <taxon>Insecta</taxon>
        <taxon>Pterygota</taxon>
        <taxon>Neoptera</taxon>
        <taxon>Endopterygota</taxon>
        <taxon>Hymenoptera</taxon>
        <taxon>Apocrita</taxon>
        <taxon>Aculeata</taxon>
        <taxon>Formicoidea</taxon>
        <taxon>Formicidae</taxon>
        <taxon>Myrmicinae</taxon>
        <taxon>Mycetomoellerius</taxon>
    </lineage>
</organism>
<sequence>MECGPAVLSRFIDGSHVVVADTQAVRGRKQDIIVDETKGRKRQILARPSGPTGGLRRAAGPRSTKGEKSFEGMTEISEDDCTLRDACTCLCASEWCLMRADRPAGEMQAGPNSAGLSPQQGWARYNQTEADARVLSYARMSWLLGQAVNSYLE</sequence>
<accession>A0A151X6H8</accession>
<evidence type="ECO:0000313" key="2">
    <source>
        <dbReference type="EMBL" id="KYQ55888.1"/>
    </source>
</evidence>
<evidence type="ECO:0000313" key="3">
    <source>
        <dbReference type="Proteomes" id="UP000075809"/>
    </source>
</evidence>
<dbReference type="EMBL" id="KQ982482">
    <property type="protein sequence ID" value="KYQ55888.1"/>
    <property type="molecule type" value="Genomic_DNA"/>
</dbReference>
<name>A0A151X6H8_9HYME</name>
<protein>
    <submittedName>
        <fullName evidence="2">Uncharacterized protein</fullName>
    </submittedName>
</protein>
<dbReference type="AlphaFoldDB" id="A0A151X6H8"/>
<dbReference type="Proteomes" id="UP000075809">
    <property type="component" value="Unassembled WGS sequence"/>
</dbReference>